<dbReference type="SUPFAM" id="SSF46689">
    <property type="entry name" value="Homeodomain-like"/>
    <property type="match status" value="1"/>
</dbReference>
<dbReference type="Proteomes" id="UP000599179">
    <property type="component" value="Unassembled WGS sequence"/>
</dbReference>
<protein>
    <submittedName>
        <fullName evidence="4">TetR family transcriptional regulator</fullName>
    </submittedName>
</protein>
<evidence type="ECO:0000313" key="5">
    <source>
        <dbReference type="Proteomes" id="UP000599179"/>
    </source>
</evidence>
<keyword evidence="1 2" id="KW-0238">DNA-binding</keyword>
<evidence type="ECO:0000313" key="4">
    <source>
        <dbReference type="EMBL" id="GGE25657.1"/>
    </source>
</evidence>
<reference evidence="5" key="1">
    <citation type="journal article" date="2019" name="Int. J. Syst. Evol. Microbiol.">
        <title>The Global Catalogue of Microorganisms (GCM) 10K type strain sequencing project: providing services to taxonomists for standard genome sequencing and annotation.</title>
        <authorList>
            <consortium name="The Broad Institute Genomics Platform"/>
            <consortium name="The Broad Institute Genome Sequencing Center for Infectious Disease"/>
            <person name="Wu L."/>
            <person name="Ma J."/>
        </authorList>
    </citation>
    <scope>NUCLEOTIDE SEQUENCE [LARGE SCALE GENOMIC DNA]</scope>
    <source>
        <strain evidence="5">CGMCC 1.12931</strain>
    </source>
</reference>
<feature type="domain" description="HTH tetR-type" evidence="3">
    <location>
        <begin position="1"/>
        <end position="37"/>
    </location>
</feature>
<evidence type="ECO:0000256" key="2">
    <source>
        <dbReference type="PROSITE-ProRule" id="PRU00335"/>
    </source>
</evidence>
<dbReference type="InterPro" id="IPR001647">
    <property type="entry name" value="HTH_TetR"/>
</dbReference>
<dbReference type="Gene3D" id="1.10.357.10">
    <property type="entry name" value="Tetracycline Repressor, domain 2"/>
    <property type="match status" value="1"/>
</dbReference>
<organism evidence="4 5">
    <name type="scientific">Psychroflexus planctonicus</name>
    <dbReference type="NCBI Taxonomy" id="1526575"/>
    <lineage>
        <taxon>Bacteria</taxon>
        <taxon>Pseudomonadati</taxon>
        <taxon>Bacteroidota</taxon>
        <taxon>Flavobacteriia</taxon>
        <taxon>Flavobacteriales</taxon>
        <taxon>Flavobacteriaceae</taxon>
        <taxon>Psychroflexus</taxon>
    </lineage>
</organism>
<name>A0ABQ1SDV6_9FLAO</name>
<evidence type="ECO:0000259" key="3">
    <source>
        <dbReference type="PROSITE" id="PS50977"/>
    </source>
</evidence>
<dbReference type="Pfam" id="PF00440">
    <property type="entry name" value="TetR_N"/>
    <property type="match status" value="1"/>
</dbReference>
<comment type="caution">
    <text evidence="4">The sequence shown here is derived from an EMBL/GenBank/DDBJ whole genome shotgun (WGS) entry which is preliminary data.</text>
</comment>
<dbReference type="InterPro" id="IPR009057">
    <property type="entry name" value="Homeodomain-like_sf"/>
</dbReference>
<sequence length="177" mass="21018">MDYIASEMGVSKKTIYEYFNNKAHLIEEVARFISDEIQQEIDAIMKADFNPIEELFEIKRCVLKRLKDEKASPQFQMQKYYPEIYQRLRDNQVCKMDECCSVNLTRGIKKGYYRANLNETFITRLYISGMLNLKNEELFKNTDLTPKQLYEEFLAYHLRSIVTPKGLEILKQIEITT</sequence>
<gene>
    <name evidence="4" type="ORF">GCM10010832_03030</name>
</gene>
<comment type="caution">
    <text evidence="2">Lacks conserved residue(s) required for the propagation of feature annotation.</text>
</comment>
<accession>A0ABQ1SDV6</accession>
<dbReference type="EMBL" id="BMGM01000001">
    <property type="protein sequence ID" value="GGE25657.1"/>
    <property type="molecule type" value="Genomic_DNA"/>
</dbReference>
<dbReference type="PROSITE" id="PS50977">
    <property type="entry name" value="HTH_TETR_2"/>
    <property type="match status" value="1"/>
</dbReference>
<keyword evidence="5" id="KW-1185">Reference proteome</keyword>
<evidence type="ECO:0000256" key="1">
    <source>
        <dbReference type="ARBA" id="ARBA00023125"/>
    </source>
</evidence>
<proteinExistence type="predicted"/>